<name>A0A0C3H5U9_OIDMZ</name>
<sequence>ASSTTPSECSNPQPNDCNFYAQCIESRYNCGPTGYPIGYGQYYCDKFVADASLLSPEGQTWMVNVMLCLQRDLAPYALGAGQGFSSCQTLQDFAFSTHPVCYVSSGLCTLPVTDWEVIVEKIVGVKTLFDTWDALKATLEAAGGCAEFY</sequence>
<accession>A0A0C3H5U9</accession>
<dbReference type="AlphaFoldDB" id="A0A0C3H5U9"/>
<feature type="non-terminal residue" evidence="1">
    <location>
        <position position="149"/>
    </location>
</feature>
<evidence type="ECO:0000313" key="2">
    <source>
        <dbReference type="Proteomes" id="UP000054321"/>
    </source>
</evidence>
<dbReference type="STRING" id="913774.A0A0C3H5U9"/>
<dbReference type="OrthoDB" id="2251794at2759"/>
<reference evidence="2" key="2">
    <citation type="submission" date="2015-01" db="EMBL/GenBank/DDBJ databases">
        <title>Evolutionary Origins and Diversification of the Mycorrhizal Mutualists.</title>
        <authorList>
            <consortium name="DOE Joint Genome Institute"/>
            <consortium name="Mycorrhizal Genomics Consortium"/>
            <person name="Kohler A."/>
            <person name="Kuo A."/>
            <person name="Nagy L.G."/>
            <person name="Floudas D."/>
            <person name="Copeland A."/>
            <person name="Barry K.W."/>
            <person name="Cichocki N."/>
            <person name="Veneault-Fourrey C."/>
            <person name="LaButti K."/>
            <person name="Lindquist E.A."/>
            <person name="Lipzen A."/>
            <person name="Lundell T."/>
            <person name="Morin E."/>
            <person name="Murat C."/>
            <person name="Riley R."/>
            <person name="Ohm R."/>
            <person name="Sun H."/>
            <person name="Tunlid A."/>
            <person name="Henrissat B."/>
            <person name="Grigoriev I.V."/>
            <person name="Hibbett D.S."/>
            <person name="Martin F."/>
        </authorList>
    </citation>
    <scope>NUCLEOTIDE SEQUENCE [LARGE SCALE GENOMIC DNA]</scope>
    <source>
        <strain evidence="2">Zn</strain>
    </source>
</reference>
<proteinExistence type="predicted"/>
<evidence type="ECO:0000313" key="1">
    <source>
        <dbReference type="EMBL" id="KIN03556.1"/>
    </source>
</evidence>
<keyword evidence="2" id="KW-1185">Reference proteome</keyword>
<dbReference type="EMBL" id="KN832873">
    <property type="protein sequence ID" value="KIN03556.1"/>
    <property type="molecule type" value="Genomic_DNA"/>
</dbReference>
<dbReference type="InParanoid" id="A0A0C3H5U9"/>
<dbReference type="HOGENOM" id="CLU_110800_0_0_1"/>
<dbReference type="Proteomes" id="UP000054321">
    <property type="component" value="Unassembled WGS sequence"/>
</dbReference>
<feature type="non-terminal residue" evidence="1">
    <location>
        <position position="1"/>
    </location>
</feature>
<gene>
    <name evidence="1" type="ORF">OIDMADRAFT_71863</name>
</gene>
<reference evidence="1 2" key="1">
    <citation type="submission" date="2014-04" db="EMBL/GenBank/DDBJ databases">
        <authorList>
            <consortium name="DOE Joint Genome Institute"/>
            <person name="Kuo A."/>
            <person name="Martino E."/>
            <person name="Perotto S."/>
            <person name="Kohler A."/>
            <person name="Nagy L.G."/>
            <person name="Floudas D."/>
            <person name="Copeland A."/>
            <person name="Barry K.W."/>
            <person name="Cichocki N."/>
            <person name="Veneault-Fourrey C."/>
            <person name="LaButti K."/>
            <person name="Lindquist E.A."/>
            <person name="Lipzen A."/>
            <person name="Lundell T."/>
            <person name="Morin E."/>
            <person name="Murat C."/>
            <person name="Sun H."/>
            <person name="Tunlid A."/>
            <person name="Henrissat B."/>
            <person name="Grigoriev I.V."/>
            <person name="Hibbett D.S."/>
            <person name="Martin F."/>
            <person name="Nordberg H.P."/>
            <person name="Cantor M.N."/>
            <person name="Hua S.X."/>
        </authorList>
    </citation>
    <scope>NUCLEOTIDE SEQUENCE [LARGE SCALE GENOMIC DNA]</scope>
    <source>
        <strain evidence="1 2">Zn</strain>
    </source>
</reference>
<protein>
    <submittedName>
        <fullName evidence="1">Uncharacterized protein</fullName>
    </submittedName>
</protein>
<organism evidence="1 2">
    <name type="scientific">Oidiodendron maius (strain Zn)</name>
    <dbReference type="NCBI Taxonomy" id="913774"/>
    <lineage>
        <taxon>Eukaryota</taxon>
        <taxon>Fungi</taxon>
        <taxon>Dikarya</taxon>
        <taxon>Ascomycota</taxon>
        <taxon>Pezizomycotina</taxon>
        <taxon>Leotiomycetes</taxon>
        <taxon>Leotiomycetes incertae sedis</taxon>
        <taxon>Myxotrichaceae</taxon>
        <taxon>Oidiodendron</taxon>
    </lineage>
</organism>